<dbReference type="Proteomes" id="UP000070089">
    <property type="component" value="Unassembled WGS sequence"/>
</dbReference>
<sequence length="705" mass="79316">MYHPSVEGILHTSSAEDIRATIHHADLCMTSENRITLLWQAFCAATAPGQKTISWHSVKCISIVLLEELGLVEHDPNQLGVACGRALLQRDADLEGFTCLLRYSLQHQSGPAIRTVVCWCISTLSIHMHKAMWETVVAHLPQICLSCPLLLVWYWLLHCYEYSREIGAGFLNCISSLADSGVVDVDDYDLLKSLTFTALLADQPVFPFNRRIQIVNLPKEALFLSDGEFIMHVISRRVLDALTRYPGGAFHYITFLNKFEYVKRSTHIQSLFTHNSVSCPLTASLLTLIRQLIEHYTNPYLIETSMNIEFVLQEAVFSPEHIEPALLALQTMDTLPSDCRLPSLVATNNFWVNPLCKASWKALSNPHQYQHIVEILLTVLKHRLTWSCLKPWLKLFASVAGHMLFDPMKFSSDRLNWLHTDLALIEVLGAVHPILPLASLAYITSRTSTESIAPLTSGIHVLSSCGWVPMFLKEGAFSQSAQSMTEAIDERAFVVDIFYTLLHHVFSYPLAYMGTEMQLFDSLMVQGLLRALVIQAPRSGINKGVIKLTKAALVNEWLTVGQWKDIVIHAYQVLRAGANLQLLKDLPLLEFIVQTGLFISDLYSSKKRETIDYLLDQLSQWYGDFHSKEKAAAVFAATSIKRCIAKLETSEEKADMCLRVLSYTKDLNDITLATIDIILNLEGVLSAPTRDRLALALEKYNPKDA</sequence>
<gene>
    <name evidence="1" type="ORF">QR46_0684</name>
</gene>
<evidence type="ECO:0000313" key="2">
    <source>
        <dbReference type="Proteomes" id="UP000070089"/>
    </source>
</evidence>
<comment type="caution">
    <text evidence="1">The sequence shown here is derived from an EMBL/GenBank/DDBJ whole genome shotgun (WGS) entry which is preliminary data.</text>
</comment>
<name>A0A132NYV8_GIAIN</name>
<evidence type="ECO:0000313" key="1">
    <source>
        <dbReference type="EMBL" id="KWX15248.1"/>
    </source>
</evidence>
<dbReference type="EMBL" id="JXTI01000011">
    <property type="protein sequence ID" value="KWX15248.1"/>
    <property type="molecule type" value="Genomic_DNA"/>
</dbReference>
<organism evidence="1 2">
    <name type="scientific">Giardia duodenalis assemblage B</name>
    <dbReference type="NCBI Taxonomy" id="1394984"/>
    <lineage>
        <taxon>Eukaryota</taxon>
        <taxon>Metamonada</taxon>
        <taxon>Diplomonadida</taxon>
        <taxon>Hexamitidae</taxon>
        <taxon>Giardiinae</taxon>
        <taxon>Giardia</taxon>
    </lineage>
</organism>
<protein>
    <submittedName>
        <fullName evidence="1">Uncharacterized protein</fullName>
    </submittedName>
</protein>
<accession>A0A132NYV8</accession>
<dbReference type="AlphaFoldDB" id="A0A132NYV8"/>
<reference evidence="1 2" key="1">
    <citation type="journal article" date="2015" name="Mol. Biochem. Parasitol.">
        <title>Identification of polymorphic genes for use in assemblage B genotyping assays through comparative genomics of multiple assemblage B Giardia duodenalis isolates.</title>
        <authorList>
            <person name="Wielinga C."/>
            <person name="Thompson R.C."/>
            <person name="Monis P."/>
            <person name="Ryan U."/>
        </authorList>
    </citation>
    <scope>NUCLEOTIDE SEQUENCE [LARGE SCALE GENOMIC DNA]</scope>
    <source>
        <strain evidence="1 2">BAH15c1</strain>
    </source>
</reference>
<dbReference type="VEuPathDB" id="GiardiaDB:QR46_0684"/>
<proteinExistence type="predicted"/>
<dbReference type="OrthoDB" id="10255204at2759"/>